<gene>
    <name evidence="2" type="ORF">QEH52_00680</name>
</gene>
<keyword evidence="1 2" id="KW-0808">Transferase</keyword>
<accession>A0ABU1APB1</accession>
<evidence type="ECO:0000313" key="2">
    <source>
        <dbReference type="EMBL" id="MDQ8206009.1"/>
    </source>
</evidence>
<dbReference type="SUPFAM" id="SSF52540">
    <property type="entry name" value="P-loop containing nucleoside triphosphate hydrolases"/>
    <property type="match status" value="1"/>
</dbReference>
<dbReference type="InterPro" id="IPR026634">
    <property type="entry name" value="TPST-like"/>
</dbReference>
<dbReference type="Pfam" id="PF13469">
    <property type="entry name" value="Sulfotransfer_3"/>
    <property type="match status" value="1"/>
</dbReference>
<dbReference type="Gene3D" id="3.40.50.300">
    <property type="entry name" value="P-loop containing nucleotide triphosphate hydrolases"/>
    <property type="match status" value="1"/>
</dbReference>
<dbReference type="PANTHER" id="PTHR12788">
    <property type="entry name" value="PROTEIN-TYROSINE SULFOTRANSFERASE 2"/>
    <property type="match status" value="1"/>
</dbReference>
<dbReference type="RefSeq" id="WP_308947987.1">
    <property type="nucleotide sequence ID" value="NZ_JARXHW010000001.1"/>
</dbReference>
<keyword evidence="3" id="KW-1185">Reference proteome</keyword>
<protein>
    <submittedName>
        <fullName evidence="2">Sulfotransferase</fullName>
        <ecNumber evidence="2">2.8.2.-</ecNumber>
    </submittedName>
</protein>
<dbReference type="PANTHER" id="PTHR12788:SF10">
    <property type="entry name" value="PROTEIN-TYROSINE SULFOTRANSFERASE"/>
    <property type="match status" value="1"/>
</dbReference>
<name>A0ABU1APB1_9BACT</name>
<dbReference type="EC" id="2.8.2.-" evidence="2"/>
<dbReference type="EMBL" id="JARXHW010000001">
    <property type="protein sequence ID" value="MDQ8206009.1"/>
    <property type="molecule type" value="Genomic_DNA"/>
</dbReference>
<dbReference type="GO" id="GO:0016740">
    <property type="term" value="F:transferase activity"/>
    <property type="evidence" value="ECO:0007669"/>
    <property type="project" value="UniProtKB-KW"/>
</dbReference>
<evidence type="ECO:0000313" key="3">
    <source>
        <dbReference type="Proteomes" id="UP001225316"/>
    </source>
</evidence>
<sequence>MTQQRSIFIGGCPRSGTTMLGSILGAAKGCVVTPESHFKQTLLQSQSTSYKLDIDRDQLFSEMERNFRFKIWQTALPERSTCPPQLTPSDYSKLIRHLVDQYAQAHGTTDWQTWIDHTPQNIQNTEMLMHLFPKSKFIHLVRDPRAIAASVLPLDWGPDTGKEAAIFWAQKLAYGLSLEQNHPDRCLRVYFEDIIRTPKKTISGICEFCGIEYHDSMLEGGAFQLPKYTQKQHQLVGGRPDPSRLDAWRKQLDVWQISTIENTLGDLLPQMGYDLSAPSTLPKQPFTQKVRLNLMPLLSFFKKIRFTIKKKLYG</sequence>
<evidence type="ECO:0000256" key="1">
    <source>
        <dbReference type="ARBA" id="ARBA00022679"/>
    </source>
</evidence>
<reference evidence="2 3" key="1">
    <citation type="submission" date="2023-04" db="EMBL/GenBank/DDBJ databases">
        <title>A novel bacteria isolated from coastal sediment.</title>
        <authorList>
            <person name="Liu X.-J."/>
            <person name="Du Z.-J."/>
        </authorList>
    </citation>
    <scope>NUCLEOTIDE SEQUENCE [LARGE SCALE GENOMIC DNA]</scope>
    <source>
        <strain evidence="2 3">SDUM461003</strain>
    </source>
</reference>
<comment type="caution">
    <text evidence="2">The sequence shown here is derived from an EMBL/GenBank/DDBJ whole genome shotgun (WGS) entry which is preliminary data.</text>
</comment>
<organism evidence="2 3">
    <name type="scientific">Thalassobacterium maritimum</name>
    <dbReference type="NCBI Taxonomy" id="3041265"/>
    <lineage>
        <taxon>Bacteria</taxon>
        <taxon>Pseudomonadati</taxon>
        <taxon>Verrucomicrobiota</taxon>
        <taxon>Opitutia</taxon>
        <taxon>Puniceicoccales</taxon>
        <taxon>Coraliomargaritaceae</taxon>
        <taxon>Thalassobacterium</taxon>
    </lineage>
</organism>
<dbReference type="InterPro" id="IPR027417">
    <property type="entry name" value="P-loop_NTPase"/>
</dbReference>
<proteinExistence type="predicted"/>
<dbReference type="Proteomes" id="UP001225316">
    <property type="component" value="Unassembled WGS sequence"/>
</dbReference>